<dbReference type="Proteomes" id="UP000805704">
    <property type="component" value="Chromosome 23"/>
</dbReference>
<evidence type="ECO:0000313" key="2">
    <source>
        <dbReference type="Proteomes" id="UP000805704"/>
    </source>
</evidence>
<proteinExistence type="predicted"/>
<dbReference type="EMBL" id="CM024811">
    <property type="protein sequence ID" value="KAG8004916.1"/>
    <property type="molecule type" value="Genomic_DNA"/>
</dbReference>
<gene>
    <name evidence="1" type="ORF">GBF38_010748</name>
</gene>
<accession>A0ACB7ES98</accession>
<comment type="caution">
    <text evidence="1">The sequence shown here is derived from an EMBL/GenBank/DDBJ whole genome shotgun (WGS) entry which is preliminary data.</text>
</comment>
<protein>
    <submittedName>
        <fullName evidence="1">Uncharacterized protein</fullName>
    </submittedName>
</protein>
<evidence type="ECO:0000313" key="1">
    <source>
        <dbReference type="EMBL" id="KAG8004916.1"/>
    </source>
</evidence>
<organism evidence="1 2">
    <name type="scientific">Nibea albiflora</name>
    <name type="common">Yellow drum</name>
    <name type="synonym">Corvina albiflora</name>
    <dbReference type="NCBI Taxonomy" id="240163"/>
    <lineage>
        <taxon>Eukaryota</taxon>
        <taxon>Metazoa</taxon>
        <taxon>Chordata</taxon>
        <taxon>Craniata</taxon>
        <taxon>Vertebrata</taxon>
        <taxon>Euteleostomi</taxon>
        <taxon>Actinopterygii</taxon>
        <taxon>Neopterygii</taxon>
        <taxon>Teleostei</taxon>
        <taxon>Neoteleostei</taxon>
        <taxon>Acanthomorphata</taxon>
        <taxon>Eupercaria</taxon>
        <taxon>Sciaenidae</taxon>
        <taxon>Nibea</taxon>
    </lineage>
</organism>
<name>A0ACB7ES98_NIBAL</name>
<sequence>MPADRTLLAVMMGNPFWHESAFWIGGSSAVCSAPCGSRRGENSAVKFVDDTTAAITNNEEEINNNLLLNLS</sequence>
<reference evidence="1" key="1">
    <citation type="submission" date="2020-04" db="EMBL/GenBank/DDBJ databases">
        <title>A chromosome-scale assembly and high-density genetic map of the yellow drum (Nibea albiflora) genome.</title>
        <authorList>
            <person name="Xu D."/>
            <person name="Zhang W."/>
            <person name="Chen R."/>
            <person name="Tan P."/>
            <person name="Wang L."/>
            <person name="Song H."/>
            <person name="Tian L."/>
            <person name="Zhu Q."/>
            <person name="Wang B."/>
        </authorList>
    </citation>
    <scope>NUCLEOTIDE SEQUENCE</scope>
    <source>
        <strain evidence="1">ZJHYS-2018</strain>
    </source>
</reference>
<keyword evidence="2" id="KW-1185">Reference proteome</keyword>